<dbReference type="HAMAP" id="MF_00374">
    <property type="entry name" value="Ribosomal_uL29"/>
    <property type="match status" value="1"/>
</dbReference>
<comment type="caution">
    <text evidence="7">The sequence shown here is derived from an EMBL/GenBank/DDBJ whole genome shotgun (WGS) entry which is preliminary data.</text>
</comment>
<evidence type="ECO:0000256" key="5">
    <source>
        <dbReference type="HAMAP-Rule" id="MF_00374"/>
    </source>
</evidence>
<evidence type="ECO:0000256" key="2">
    <source>
        <dbReference type="ARBA" id="ARBA00022980"/>
    </source>
</evidence>
<dbReference type="InterPro" id="IPR050063">
    <property type="entry name" value="Ribosomal_protein_uL29"/>
</dbReference>
<dbReference type="GO" id="GO:0003735">
    <property type="term" value="F:structural constituent of ribosome"/>
    <property type="evidence" value="ECO:0007669"/>
    <property type="project" value="InterPro"/>
</dbReference>
<feature type="coiled-coil region" evidence="6">
    <location>
        <begin position="4"/>
        <end position="31"/>
    </location>
</feature>
<evidence type="ECO:0000256" key="1">
    <source>
        <dbReference type="ARBA" id="ARBA00009254"/>
    </source>
</evidence>
<dbReference type="NCBIfam" id="TIGR00012">
    <property type="entry name" value="L29"/>
    <property type="match status" value="1"/>
</dbReference>
<evidence type="ECO:0000256" key="4">
    <source>
        <dbReference type="ARBA" id="ARBA00035204"/>
    </source>
</evidence>
<dbReference type="CDD" id="cd00427">
    <property type="entry name" value="Ribosomal_L29_HIP"/>
    <property type="match status" value="1"/>
</dbReference>
<dbReference type="PANTHER" id="PTHR10916:SF0">
    <property type="entry name" value="LARGE RIBOSOMAL SUBUNIT PROTEIN UL29C"/>
    <property type="match status" value="1"/>
</dbReference>
<dbReference type="PANTHER" id="PTHR10916">
    <property type="entry name" value="60S RIBOSOMAL PROTEIN L35/50S RIBOSOMAL PROTEIN L29"/>
    <property type="match status" value="1"/>
</dbReference>
<evidence type="ECO:0000313" key="7">
    <source>
        <dbReference type="EMBL" id="RDH85557.1"/>
    </source>
</evidence>
<evidence type="ECO:0000256" key="6">
    <source>
        <dbReference type="SAM" id="Coils"/>
    </source>
</evidence>
<name>A0A370DML5_9GAMM</name>
<proteinExistence type="inferred from homology"/>
<dbReference type="FunFam" id="1.10.287.310:FF:000001">
    <property type="entry name" value="50S ribosomal protein L29"/>
    <property type="match status" value="1"/>
</dbReference>
<keyword evidence="6" id="KW-0175">Coiled coil</keyword>
<protein>
    <recommendedName>
        <fullName evidence="4 5">Large ribosomal subunit protein uL29</fullName>
    </recommendedName>
</protein>
<comment type="similarity">
    <text evidence="1 5">Belongs to the universal ribosomal protein uL29 family.</text>
</comment>
<dbReference type="Gene3D" id="1.10.287.310">
    <property type="match status" value="1"/>
</dbReference>
<evidence type="ECO:0000256" key="3">
    <source>
        <dbReference type="ARBA" id="ARBA00023274"/>
    </source>
</evidence>
<dbReference type="Proteomes" id="UP000254771">
    <property type="component" value="Unassembled WGS sequence"/>
</dbReference>
<dbReference type="InterPro" id="IPR036049">
    <property type="entry name" value="Ribosomal_uL29_sf"/>
</dbReference>
<keyword evidence="2 5" id="KW-0689">Ribosomal protein</keyword>
<accession>A0A370DML5</accession>
<dbReference type="GO" id="GO:0022625">
    <property type="term" value="C:cytosolic large ribosomal subunit"/>
    <property type="evidence" value="ECO:0007669"/>
    <property type="project" value="TreeGrafter"/>
</dbReference>
<organism evidence="7 8">
    <name type="scientific">endosymbiont of Escarpia spicata</name>
    <dbReference type="NCBI Taxonomy" id="2200908"/>
    <lineage>
        <taxon>Bacteria</taxon>
        <taxon>Pseudomonadati</taxon>
        <taxon>Pseudomonadota</taxon>
        <taxon>Gammaproteobacteria</taxon>
        <taxon>sulfur-oxidizing symbionts</taxon>
    </lineage>
</organism>
<keyword evidence="8" id="KW-1185">Reference proteome</keyword>
<gene>
    <name evidence="5" type="primary">rpmC</name>
    <name evidence="7" type="ORF">DIZ78_11515</name>
</gene>
<dbReference type="SUPFAM" id="SSF46561">
    <property type="entry name" value="Ribosomal protein L29 (L29p)"/>
    <property type="match status" value="1"/>
</dbReference>
<dbReference type="Pfam" id="PF00831">
    <property type="entry name" value="Ribosomal_L29"/>
    <property type="match status" value="1"/>
</dbReference>
<dbReference type="InterPro" id="IPR001854">
    <property type="entry name" value="Ribosomal_uL29"/>
</dbReference>
<reference evidence="7 8" key="1">
    <citation type="journal article" date="2018" name="ISME J.">
        <title>Endosymbiont genomes yield clues of tubeworm success.</title>
        <authorList>
            <person name="Li Y."/>
            <person name="Liles M.R."/>
            <person name="Halanych K.M."/>
        </authorList>
    </citation>
    <scope>NUCLEOTIDE SEQUENCE [LARGE SCALE GENOMIC DNA]</scope>
    <source>
        <strain evidence="7">A1462</strain>
    </source>
</reference>
<dbReference type="AlphaFoldDB" id="A0A370DML5"/>
<dbReference type="EMBL" id="QFXE01000013">
    <property type="protein sequence ID" value="RDH85557.1"/>
    <property type="molecule type" value="Genomic_DNA"/>
</dbReference>
<dbReference type="GO" id="GO:0006412">
    <property type="term" value="P:translation"/>
    <property type="evidence" value="ECO:0007669"/>
    <property type="project" value="UniProtKB-UniRule"/>
</dbReference>
<sequence>MNANELREKSTEELNVALEELQKEQFNLRMQKGTGQLARPDRMNTVRKDIARVKTVMNEQKSGSAS</sequence>
<keyword evidence="3 5" id="KW-0687">Ribonucleoprotein</keyword>
<evidence type="ECO:0000313" key="8">
    <source>
        <dbReference type="Proteomes" id="UP000254771"/>
    </source>
</evidence>